<feature type="transmembrane region" description="Helical" evidence="1">
    <location>
        <begin position="69"/>
        <end position="88"/>
    </location>
</feature>
<evidence type="ECO:0000313" key="3">
    <source>
        <dbReference type="Proteomes" id="UP000316476"/>
    </source>
</evidence>
<dbReference type="AlphaFoldDB" id="A0A5C6FM33"/>
<feature type="transmembrane region" description="Helical" evidence="1">
    <location>
        <begin position="39"/>
        <end position="57"/>
    </location>
</feature>
<gene>
    <name evidence="2" type="ORF">V7x_54140</name>
</gene>
<evidence type="ECO:0000313" key="2">
    <source>
        <dbReference type="EMBL" id="TWU61102.1"/>
    </source>
</evidence>
<evidence type="ECO:0000256" key="1">
    <source>
        <dbReference type="SAM" id="Phobius"/>
    </source>
</evidence>
<keyword evidence="1" id="KW-0812">Transmembrane</keyword>
<organism evidence="2 3">
    <name type="scientific">Crateriforma conspicua</name>
    <dbReference type="NCBI Taxonomy" id="2527996"/>
    <lineage>
        <taxon>Bacteria</taxon>
        <taxon>Pseudomonadati</taxon>
        <taxon>Planctomycetota</taxon>
        <taxon>Planctomycetia</taxon>
        <taxon>Planctomycetales</taxon>
        <taxon>Planctomycetaceae</taxon>
        <taxon>Crateriforma</taxon>
    </lineage>
</organism>
<name>A0A5C6FM33_9PLAN</name>
<dbReference type="EMBL" id="SJPZ01000003">
    <property type="protein sequence ID" value="TWU61102.1"/>
    <property type="molecule type" value="Genomic_DNA"/>
</dbReference>
<comment type="caution">
    <text evidence="2">The sequence shown here is derived from an EMBL/GenBank/DDBJ whole genome shotgun (WGS) entry which is preliminary data.</text>
</comment>
<dbReference type="RefSeq" id="WP_197138483.1">
    <property type="nucleotide sequence ID" value="NZ_SJPZ01000003.1"/>
</dbReference>
<feature type="transmembrane region" description="Helical" evidence="1">
    <location>
        <begin position="12"/>
        <end position="33"/>
    </location>
</feature>
<sequence length="130" mass="14186">MDSNPTNSRFLGMATVAMVAAFPFLCQFSEVMFAVGNSIAVQVIRTGICWLCALMIWRGSKGFRIGTSVIALLLALVIALTLLLTSLFNTDPTPQRIITLVFMVYLAICGGLLLHPSTAKFQTAQRTKRT</sequence>
<dbReference type="Proteomes" id="UP000316476">
    <property type="component" value="Unassembled WGS sequence"/>
</dbReference>
<feature type="transmembrane region" description="Helical" evidence="1">
    <location>
        <begin position="94"/>
        <end position="114"/>
    </location>
</feature>
<protein>
    <submittedName>
        <fullName evidence="2">Uncharacterized protein</fullName>
    </submittedName>
</protein>
<proteinExistence type="predicted"/>
<keyword evidence="1" id="KW-1133">Transmembrane helix</keyword>
<keyword evidence="1" id="KW-0472">Membrane</keyword>
<reference evidence="2 3" key="1">
    <citation type="submission" date="2019-02" db="EMBL/GenBank/DDBJ databases">
        <title>Deep-cultivation of Planctomycetes and their phenomic and genomic characterization uncovers novel biology.</title>
        <authorList>
            <person name="Wiegand S."/>
            <person name="Jogler M."/>
            <person name="Boedeker C."/>
            <person name="Pinto D."/>
            <person name="Vollmers J."/>
            <person name="Rivas-Marin E."/>
            <person name="Kohn T."/>
            <person name="Peeters S.H."/>
            <person name="Heuer A."/>
            <person name="Rast P."/>
            <person name="Oberbeckmann S."/>
            <person name="Bunk B."/>
            <person name="Jeske O."/>
            <person name="Meyerdierks A."/>
            <person name="Storesund J.E."/>
            <person name="Kallscheuer N."/>
            <person name="Luecker S."/>
            <person name="Lage O.M."/>
            <person name="Pohl T."/>
            <person name="Merkel B.J."/>
            <person name="Hornburger P."/>
            <person name="Mueller R.-W."/>
            <person name="Bruemmer F."/>
            <person name="Labrenz M."/>
            <person name="Spormann A.M."/>
            <person name="Op Den Camp H."/>
            <person name="Overmann J."/>
            <person name="Amann R."/>
            <person name="Jetten M.S.M."/>
            <person name="Mascher T."/>
            <person name="Medema M.H."/>
            <person name="Devos D.P."/>
            <person name="Kaster A.-K."/>
            <person name="Ovreas L."/>
            <person name="Rohde M."/>
            <person name="Galperin M.Y."/>
            <person name="Jogler C."/>
        </authorList>
    </citation>
    <scope>NUCLEOTIDE SEQUENCE [LARGE SCALE GENOMIC DNA]</scope>
    <source>
        <strain evidence="2 3">V7</strain>
    </source>
</reference>
<accession>A0A5C6FM33</accession>